<accession>A0A2S4UUG3</accession>
<dbReference type="VEuPathDB" id="FungiDB:PSHT_12797"/>
<reference evidence="1 2" key="1">
    <citation type="submission" date="2017-12" db="EMBL/GenBank/DDBJ databases">
        <title>Gene loss provides genomic basis for host adaptation in cereal stripe rust fungi.</title>
        <authorList>
            <person name="Xia C."/>
        </authorList>
    </citation>
    <scope>NUCLEOTIDE SEQUENCE [LARGE SCALE GENOMIC DNA]</scope>
    <source>
        <strain evidence="1 2">93TX-2</strain>
    </source>
</reference>
<keyword evidence="2" id="KW-1185">Reference proteome</keyword>
<gene>
    <name evidence="1" type="ORF">PSHT_12797</name>
</gene>
<evidence type="ECO:0000313" key="1">
    <source>
        <dbReference type="EMBL" id="POW00926.1"/>
    </source>
</evidence>
<dbReference type="Proteomes" id="UP000238274">
    <property type="component" value="Unassembled WGS sequence"/>
</dbReference>
<dbReference type="EMBL" id="PKSM01000241">
    <property type="protein sequence ID" value="POW00926.1"/>
    <property type="molecule type" value="Genomic_DNA"/>
</dbReference>
<protein>
    <submittedName>
        <fullName evidence="1">Uncharacterized protein</fullName>
    </submittedName>
</protein>
<proteinExistence type="predicted"/>
<organism evidence="1 2">
    <name type="scientific">Puccinia striiformis</name>
    <dbReference type="NCBI Taxonomy" id="27350"/>
    <lineage>
        <taxon>Eukaryota</taxon>
        <taxon>Fungi</taxon>
        <taxon>Dikarya</taxon>
        <taxon>Basidiomycota</taxon>
        <taxon>Pucciniomycotina</taxon>
        <taxon>Pucciniomycetes</taxon>
        <taxon>Pucciniales</taxon>
        <taxon>Pucciniaceae</taxon>
        <taxon>Puccinia</taxon>
    </lineage>
</organism>
<evidence type="ECO:0000313" key="2">
    <source>
        <dbReference type="Proteomes" id="UP000238274"/>
    </source>
</evidence>
<sequence length="67" mass="7657">MNEIKDIGRQVRGGTNTCGNLTCMLLFFQSSHNKYSVLKNQRKKTSTSLLDCILKLNSLLRMSHKKL</sequence>
<comment type="caution">
    <text evidence="1">The sequence shown here is derived from an EMBL/GenBank/DDBJ whole genome shotgun (WGS) entry which is preliminary data.</text>
</comment>
<dbReference type="AlphaFoldDB" id="A0A2S4UUG3"/>
<name>A0A2S4UUG3_9BASI</name>
<reference evidence="2" key="2">
    <citation type="journal article" date="2018" name="BMC Genomics">
        <title>Genomic insights into host adaptation between the wheat stripe rust pathogen (Puccinia striiformis f. sp. tritici) and the barley stripe rust pathogen (Puccinia striiformis f. sp. hordei).</title>
        <authorList>
            <person name="Xia C."/>
            <person name="Wang M."/>
            <person name="Yin C."/>
            <person name="Cornejo O.E."/>
            <person name="Hulbert S.H."/>
            <person name="Chen X."/>
        </authorList>
    </citation>
    <scope>NUCLEOTIDE SEQUENCE [LARGE SCALE GENOMIC DNA]</scope>
    <source>
        <strain evidence="2">93TX-2</strain>
    </source>
</reference>
<reference evidence="2" key="3">
    <citation type="journal article" date="2018" name="Mol. Plant Microbe Interact.">
        <title>Genome sequence resources for the wheat stripe rust pathogen (Puccinia striiformis f. sp. tritici) and the barley stripe rust pathogen (Puccinia striiformis f. sp. hordei).</title>
        <authorList>
            <person name="Xia C."/>
            <person name="Wang M."/>
            <person name="Yin C."/>
            <person name="Cornejo O.E."/>
            <person name="Hulbert S.H."/>
            <person name="Chen X."/>
        </authorList>
    </citation>
    <scope>NUCLEOTIDE SEQUENCE [LARGE SCALE GENOMIC DNA]</scope>
    <source>
        <strain evidence="2">93TX-2</strain>
    </source>
</reference>